<dbReference type="EMBL" id="QGKX02001290">
    <property type="protein sequence ID" value="KAF3540111.1"/>
    <property type="molecule type" value="Genomic_DNA"/>
</dbReference>
<reference evidence="6" key="1">
    <citation type="submission" date="2019-12" db="EMBL/GenBank/DDBJ databases">
        <title>Genome sequencing and annotation of Brassica cretica.</title>
        <authorList>
            <person name="Studholme D.J."/>
            <person name="Sarris P."/>
        </authorList>
    </citation>
    <scope>NUCLEOTIDE SEQUENCE</scope>
    <source>
        <strain evidence="6">PFS-109/04</strain>
        <tissue evidence="6">Leaf</tissue>
    </source>
</reference>
<dbReference type="InterPro" id="IPR032705">
    <property type="entry name" value="ORC4_C"/>
</dbReference>
<dbReference type="PANTHER" id="PTHR12087">
    <property type="entry name" value="ORIGIN RECOGNITION COMPLEX SUBUNIT 4"/>
    <property type="match status" value="1"/>
</dbReference>
<evidence type="ECO:0000313" key="6">
    <source>
        <dbReference type="EMBL" id="KAF3540111.1"/>
    </source>
</evidence>
<keyword evidence="4" id="KW-0539">Nucleus</keyword>
<dbReference type="AlphaFoldDB" id="A0A8S9QH91"/>
<evidence type="ECO:0000256" key="2">
    <source>
        <dbReference type="ARBA" id="ARBA00022705"/>
    </source>
</evidence>
<dbReference type="GO" id="GO:0003688">
    <property type="term" value="F:DNA replication origin binding"/>
    <property type="evidence" value="ECO:0007669"/>
    <property type="project" value="TreeGrafter"/>
</dbReference>
<evidence type="ECO:0000256" key="4">
    <source>
        <dbReference type="ARBA" id="ARBA00023242"/>
    </source>
</evidence>
<feature type="domain" description="Origin recognition complex subunit 4 C-terminal" evidence="5">
    <location>
        <begin position="37"/>
        <end position="116"/>
    </location>
</feature>
<accession>A0A8S9QH91</accession>
<dbReference type="GO" id="GO:0006270">
    <property type="term" value="P:DNA replication initiation"/>
    <property type="evidence" value="ECO:0007669"/>
    <property type="project" value="TreeGrafter"/>
</dbReference>
<comment type="subcellular location">
    <subcellularLocation>
        <location evidence="1">Nucleus</location>
    </subcellularLocation>
</comment>
<dbReference type="Proteomes" id="UP000712600">
    <property type="component" value="Unassembled WGS sequence"/>
</dbReference>
<proteinExistence type="predicted"/>
<evidence type="ECO:0000256" key="3">
    <source>
        <dbReference type="ARBA" id="ARBA00023125"/>
    </source>
</evidence>
<protein>
    <recommendedName>
        <fullName evidence="5">Origin recognition complex subunit 4 C-terminal domain-containing protein</fullName>
    </recommendedName>
</protein>
<gene>
    <name evidence="6" type="ORF">F2Q69_00024153</name>
</gene>
<dbReference type="PANTHER" id="PTHR12087:SF0">
    <property type="entry name" value="ORIGIN RECOGNITION COMPLEX SUBUNIT 4"/>
    <property type="match status" value="1"/>
</dbReference>
<keyword evidence="2" id="KW-0235">DNA replication</keyword>
<evidence type="ECO:0000256" key="1">
    <source>
        <dbReference type="ARBA" id="ARBA00004123"/>
    </source>
</evidence>
<name>A0A8S9QH91_BRACR</name>
<sequence length="133" mass="15479">MSKGSPAEESLNLIRGKLCDHTFIFRPLSASSDSNYRRLEVKEQSLYNFISVMKEYKTIHDSFQTSDYYAQNVYLRAFEHLREREVICYAENRGQSQTGEYRPMKLLILASELHQGMRSHACCPAILLKLLDH</sequence>
<comment type="caution">
    <text evidence="6">The sequence shown here is derived from an EMBL/GenBank/DDBJ whole genome shotgun (WGS) entry which is preliminary data.</text>
</comment>
<evidence type="ECO:0000313" key="7">
    <source>
        <dbReference type="Proteomes" id="UP000712600"/>
    </source>
</evidence>
<keyword evidence="3" id="KW-0238">DNA-binding</keyword>
<dbReference type="Pfam" id="PF14629">
    <property type="entry name" value="ORC4_C"/>
    <property type="match status" value="1"/>
</dbReference>
<dbReference type="InterPro" id="IPR016527">
    <property type="entry name" value="ORC4"/>
</dbReference>
<organism evidence="6 7">
    <name type="scientific">Brassica cretica</name>
    <name type="common">Mustard</name>
    <dbReference type="NCBI Taxonomy" id="69181"/>
    <lineage>
        <taxon>Eukaryota</taxon>
        <taxon>Viridiplantae</taxon>
        <taxon>Streptophyta</taxon>
        <taxon>Embryophyta</taxon>
        <taxon>Tracheophyta</taxon>
        <taxon>Spermatophyta</taxon>
        <taxon>Magnoliopsida</taxon>
        <taxon>eudicotyledons</taxon>
        <taxon>Gunneridae</taxon>
        <taxon>Pentapetalae</taxon>
        <taxon>rosids</taxon>
        <taxon>malvids</taxon>
        <taxon>Brassicales</taxon>
        <taxon>Brassicaceae</taxon>
        <taxon>Brassiceae</taxon>
        <taxon>Brassica</taxon>
    </lineage>
</organism>
<evidence type="ECO:0000259" key="5">
    <source>
        <dbReference type="Pfam" id="PF14629"/>
    </source>
</evidence>
<dbReference type="GO" id="GO:0005664">
    <property type="term" value="C:nuclear origin of replication recognition complex"/>
    <property type="evidence" value="ECO:0007669"/>
    <property type="project" value="TreeGrafter"/>
</dbReference>